<evidence type="ECO:0000313" key="3">
    <source>
        <dbReference type="Proteomes" id="UP000053199"/>
    </source>
</evidence>
<dbReference type="STRING" id="993070.AS031_03360"/>
<dbReference type="InterPro" id="IPR003737">
    <property type="entry name" value="GlcNAc_PI_deacetylase-related"/>
</dbReference>
<dbReference type="GO" id="GO:0016137">
    <property type="term" value="P:glycoside metabolic process"/>
    <property type="evidence" value="ECO:0007669"/>
    <property type="project" value="UniProtKB-ARBA"/>
</dbReference>
<evidence type="ECO:0000256" key="1">
    <source>
        <dbReference type="ARBA" id="ARBA00022833"/>
    </source>
</evidence>
<dbReference type="Proteomes" id="UP000053199">
    <property type="component" value="Unassembled WGS sequence"/>
</dbReference>
<dbReference type="AlphaFoldDB" id="A0A0V8IWI4"/>
<keyword evidence="3" id="KW-1185">Reference proteome</keyword>
<dbReference type="InterPro" id="IPR024078">
    <property type="entry name" value="LmbE-like_dom_sf"/>
</dbReference>
<comment type="caution">
    <text evidence="2">The sequence shown here is derived from an EMBL/GenBank/DDBJ whole genome shotgun (WGS) entry which is preliminary data.</text>
</comment>
<dbReference type="EMBL" id="LNQM01000001">
    <property type="protein sequence ID" value="KSU79081.1"/>
    <property type="molecule type" value="Genomic_DNA"/>
</dbReference>
<gene>
    <name evidence="2" type="ORF">AS031_03360</name>
</gene>
<dbReference type="SUPFAM" id="SSF102588">
    <property type="entry name" value="LmbE-like"/>
    <property type="match status" value="1"/>
</dbReference>
<sequence length="259" mass="28306">MAVVTPHQQSPFDPANHRVERVLCFAAHPDDIDFGAAGTIAAWTSAGVQVSYCIMTDGDAGGFDPAHRADIIAMRDAEQRRAAALVGVTDIHYLHQRDGYLEPSHEVMKAVVKLIREIRPDVVLSMHPERNWRRIQKSHPDHLAVGEAVTRAVYPAVENPFAYPELAEAGLAAYKLPWLWFYAGPDERENHFVDVTAHVDAKLKAIHVHVSQHPDVDAMEATVRQGMKANAGRAGLPDGHSAEAFHVVAVNGPGTIAGF</sequence>
<dbReference type="Pfam" id="PF02585">
    <property type="entry name" value="PIG-L"/>
    <property type="match status" value="1"/>
</dbReference>
<organism evidence="2 3">
    <name type="scientific">Pseudarthrobacter enclensis</name>
    <dbReference type="NCBI Taxonomy" id="993070"/>
    <lineage>
        <taxon>Bacteria</taxon>
        <taxon>Bacillati</taxon>
        <taxon>Actinomycetota</taxon>
        <taxon>Actinomycetes</taxon>
        <taxon>Micrococcales</taxon>
        <taxon>Micrococcaceae</taxon>
        <taxon>Pseudarthrobacter</taxon>
    </lineage>
</organism>
<keyword evidence="1" id="KW-0862">Zinc</keyword>
<dbReference type="Gene3D" id="3.40.50.10320">
    <property type="entry name" value="LmbE-like"/>
    <property type="match status" value="1"/>
</dbReference>
<dbReference type="OrthoDB" id="3514174at2"/>
<protein>
    <submittedName>
        <fullName evidence="2">GlcNAc-PI de-N-acetylase</fullName>
    </submittedName>
</protein>
<proteinExistence type="predicted"/>
<dbReference type="PANTHER" id="PTHR12993:SF28">
    <property type="entry name" value="LMBE FAMILY PROTEIN"/>
    <property type="match status" value="1"/>
</dbReference>
<dbReference type="PANTHER" id="PTHR12993">
    <property type="entry name" value="N-ACETYLGLUCOSAMINYL-PHOSPHATIDYLINOSITOL DE-N-ACETYLASE-RELATED"/>
    <property type="match status" value="1"/>
</dbReference>
<accession>A0A0V8IWI4</accession>
<name>A0A0V8IWI4_9MICC</name>
<reference evidence="2 3" key="1">
    <citation type="journal article" date="2014" name="Arch. Microbiol.">
        <title>Arthrobacter enclensis sp. nov., isolated from sediment sample.</title>
        <authorList>
            <person name="Dastager S.G."/>
            <person name="Liu Q."/>
            <person name="Tang S.K."/>
            <person name="Krishnamurthi S."/>
            <person name="Lee J.C."/>
            <person name="Li W.J."/>
        </authorList>
    </citation>
    <scope>NUCLEOTIDE SEQUENCE [LARGE SCALE GENOMIC DNA]</scope>
    <source>
        <strain evidence="2 3">NIO-1008</strain>
    </source>
</reference>
<evidence type="ECO:0000313" key="2">
    <source>
        <dbReference type="EMBL" id="KSU79081.1"/>
    </source>
</evidence>
<dbReference type="GO" id="GO:0016811">
    <property type="term" value="F:hydrolase activity, acting on carbon-nitrogen (but not peptide) bonds, in linear amides"/>
    <property type="evidence" value="ECO:0007669"/>
    <property type="project" value="TreeGrafter"/>
</dbReference>